<protein>
    <submittedName>
        <fullName evidence="2">Uncharacterized protein</fullName>
    </submittedName>
</protein>
<dbReference type="EMBL" id="CP020906">
    <property type="protein sequence ID" value="ARQ09741.1"/>
    <property type="molecule type" value="Genomic_DNA"/>
</dbReference>
<evidence type="ECO:0000256" key="1">
    <source>
        <dbReference type="SAM" id="Phobius"/>
    </source>
</evidence>
<evidence type="ECO:0000313" key="2">
    <source>
        <dbReference type="EMBL" id="ARQ09741.1"/>
    </source>
</evidence>
<dbReference type="Proteomes" id="UP000194159">
    <property type="component" value="Chromosome"/>
</dbReference>
<feature type="transmembrane region" description="Helical" evidence="1">
    <location>
        <begin position="7"/>
        <end position="27"/>
    </location>
</feature>
<proteinExistence type="predicted"/>
<sequence>MTDMIRDIAAFTSIAMFVASFSLIVIAI</sequence>
<keyword evidence="1" id="KW-1133">Transmembrane helix</keyword>
<dbReference type="AlphaFoldDB" id="A0AAN1BF07"/>
<gene>
    <name evidence="2" type="ORF">NXC12_CH01682</name>
</gene>
<evidence type="ECO:0000313" key="3">
    <source>
        <dbReference type="Proteomes" id="UP000194159"/>
    </source>
</evidence>
<organism evidence="2 3">
    <name type="scientific">Rhizobium etli</name>
    <dbReference type="NCBI Taxonomy" id="29449"/>
    <lineage>
        <taxon>Bacteria</taxon>
        <taxon>Pseudomonadati</taxon>
        <taxon>Pseudomonadota</taxon>
        <taxon>Alphaproteobacteria</taxon>
        <taxon>Hyphomicrobiales</taxon>
        <taxon>Rhizobiaceae</taxon>
        <taxon>Rhizobium/Agrobacterium group</taxon>
        <taxon>Rhizobium</taxon>
    </lineage>
</organism>
<reference evidence="2 3" key="1">
    <citation type="submission" date="2017-04" db="EMBL/GenBank/DDBJ databases">
        <title>Complete genome sequences of Rhizobium genomic linages associated to common bean (phaseolus vulgaris).</title>
        <authorList>
            <person name="Santamaria R.I."/>
            <person name="Bustos P."/>
            <person name="Perez-Carrascal O."/>
            <person name="Martinez-Flores I."/>
            <person name="Juarez S."/>
            <person name="Lozano L."/>
            <person name="Miranda F."/>
            <person name="Vinuesa P."/>
            <person name="Martinez-Romero E."/>
            <person name="Cevallos M.A."/>
            <person name="Romero D."/>
            <person name="Davila G."/>
            <person name="Gonzalez V."/>
        </authorList>
    </citation>
    <scope>NUCLEOTIDE SEQUENCE [LARGE SCALE GENOMIC DNA]</scope>
    <source>
        <strain evidence="2 3">NXC12</strain>
    </source>
</reference>
<accession>A0AAN1BF07</accession>
<name>A0AAN1BF07_RHIET</name>
<keyword evidence="1" id="KW-0472">Membrane</keyword>
<keyword evidence="1" id="KW-0812">Transmembrane</keyword>